<proteinExistence type="predicted"/>
<dbReference type="Pfam" id="PF11306">
    <property type="entry name" value="DUF3108"/>
    <property type="match status" value="1"/>
</dbReference>
<protein>
    <submittedName>
        <fullName evidence="1">DUF3108 domain-containing protein</fullName>
    </submittedName>
</protein>
<organism evidence="1 2">
    <name type="scientific">Acetobacter conturbans</name>
    <dbReference type="NCBI Taxonomy" id="1737472"/>
    <lineage>
        <taxon>Bacteria</taxon>
        <taxon>Pseudomonadati</taxon>
        <taxon>Pseudomonadota</taxon>
        <taxon>Alphaproteobacteria</taxon>
        <taxon>Acetobacterales</taxon>
        <taxon>Acetobacteraceae</taxon>
        <taxon>Acetobacter</taxon>
    </lineage>
</organism>
<dbReference type="Proteomes" id="UP000631653">
    <property type="component" value="Unassembled WGS sequence"/>
</dbReference>
<reference evidence="1 2" key="1">
    <citation type="journal article" date="2020" name="Int. J. Syst. Evol. Microbiol.">
        <title>Novel acetic acid bacteria from cider fermentations: Acetobacter conturbans sp. nov. and Acetobacter fallax sp. nov.</title>
        <authorList>
            <person name="Sombolestani A.S."/>
            <person name="Cleenwerck I."/>
            <person name="Cnockaert M."/>
            <person name="Borremans W."/>
            <person name="Wieme A.D."/>
            <person name="De Vuyst L."/>
            <person name="Vandamme P."/>
        </authorList>
    </citation>
    <scope>NUCLEOTIDE SEQUENCE [LARGE SCALE GENOMIC DNA]</scope>
    <source>
        <strain evidence="1 2">LMG 1627</strain>
    </source>
</reference>
<evidence type="ECO:0000313" key="1">
    <source>
        <dbReference type="EMBL" id="NHN88487.1"/>
    </source>
</evidence>
<evidence type="ECO:0000313" key="2">
    <source>
        <dbReference type="Proteomes" id="UP000631653"/>
    </source>
</evidence>
<comment type="caution">
    <text evidence="1">The sequence shown here is derived from an EMBL/GenBank/DDBJ whole genome shotgun (WGS) entry which is preliminary data.</text>
</comment>
<name>A0ABX0JY98_9PROT</name>
<accession>A0ABX0JY98</accession>
<keyword evidence="2" id="KW-1185">Reference proteome</keyword>
<dbReference type="InterPro" id="IPR021457">
    <property type="entry name" value="DUF3108"/>
</dbReference>
<sequence length="301" mass="33127">MIDSKPRPVLNNSKTHGDRLRKRKGLARCGVALVFMTILTGVSRTGWADEPAPAQIAPEGAVTFGKQVAITYTVYSHWLPVMKVGTDFRLGENHYDVDLTARAQGLFSLFSNLNVESVAHGAISGERVTPSRYDSSGWSRHAQRHVIVDYPQGHPYLALQDPAEPDREKVAPALAQGAADILSTMTKILLQVRDTGKCDGTFDIFDGVRLTRFTLRTDGSDMRPDVFNEKKVSALRCAFSGYQVAGFIIGHQAKSLREPHGGMIWFESVAGFGPVPVRAEMEHPHVGHLTVQLEQIKNVPK</sequence>
<gene>
    <name evidence="1" type="ORF">GOB81_07575</name>
</gene>
<dbReference type="EMBL" id="WOSY01000006">
    <property type="protein sequence ID" value="NHN88487.1"/>
    <property type="molecule type" value="Genomic_DNA"/>
</dbReference>